<evidence type="ECO:0000313" key="2">
    <source>
        <dbReference type="Proteomes" id="UP000541136"/>
    </source>
</evidence>
<organism evidence="1 2">
    <name type="scientific">Castellaniella defragrans</name>
    <name type="common">Alcaligenes defragrans</name>
    <dbReference type="NCBI Taxonomy" id="75697"/>
    <lineage>
        <taxon>Bacteria</taxon>
        <taxon>Pseudomonadati</taxon>
        <taxon>Pseudomonadota</taxon>
        <taxon>Betaproteobacteria</taxon>
        <taxon>Burkholderiales</taxon>
        <taxon>Alcaligenaceae</taxon>
        <taxon>Castellaniella</taxon>
    </lineage>
</organism>
<dbReference type="Proteomes" id="UP000541136">
    <property type="component" value="Unassembled WGS sequence"/>
</dbReference>
<dbReference type="Gene3D" id="1.20.120.520">
    <property type="entry name" value="nmb1532 protein domain like"/>
    <property type="match status" value="1"/>
</dbReference>
<name>A0A7W9TKA7_CASDE</name>
<proteinExistence type="predicted"/>
<comment type="caution">
    <text evidence="1">The sequence shown here is derived from an EMBL/GenBank/DDBJ whole genome shotgun (WGS) entry which is preliminary data.</text>
</comment>
<dbReference type="AlphaFoldDB" id="A0A7W9TKA7"/>
<evidence type="ECO:0008006" key="3">
    <source>
        <dbReference type="Google" id="ProtNLM"/>
    </source>
</evidence>
<dbReference type="RefSeq" id="WP_151025025.1">
    <property type="nucleotide sequence ID" value="NZ_JACHIB010000002.1"/>
</dbReference>
<evidence type="ECO:0000313" key="1">
    <source>
        <dbReference type="EMBL" id="MBB6082268.1"/>
    </source>
</evidence>
<reference evidence="1 2" key="1">
    <citation type="submission" date="2020-08" db="EMBL/GenBank/DDBJ databases">
        <title>Genomic Encyclopedia of Type Strains, Phase IV (KMG-IV): sequencing the most valuable type-strain genomes for metagenomic binning, comparative biology and taxonomic classification.</title>
        <authorList>
            <person name="Goeker M."/>
        </authorList>
    </citation>
    <scope>NUCLEOTIDE SEQUENCE [LARGE SCALE GENOMIC DNA]</scope>
    <source>
        <strain evidence="1 2">DSM 12141</strain>
    </source>
</reference>
<protein>
    <recommendedName>
        <fullName evidence="3">Hemerythrin domain-containing protein</fullName>
    </recommendedName>
</protein>
<sequence length="186" mass="20006">MSSPSSPDPLARLLAVHAGTRRRLQALAGAEASDPRAAIAWIEGPARIAHDILEQRLFPALIESMAGSDAVCLKGMTGGLARGRADLDRRWRQAVRPVLEGRADAAGRDARDALAAREALDAREARDTRDAHEVRDAHEALAAWTGDYLAWLTRADEELLPMAARLLDDAALDELTADCARLDGTA</sequence>
<dbReference type="EMBL" id="JACHIB010000002">
    <property type="protein sequence ID" value="MBB6082268.1"/>
    <property type="molecule type" value="Genomic_DNA"/>
</dbReference>
<gene>
    <name evidence="1" type="ORF">HNR28_000288</name>
</gene>
<accession>A0A7W9TKA7</accession>